<dbReference type="Proteomes" id="UP000325315">
    <property type="component" value="Unassembled WGS sequence"/>
</dbReference>
<gene>
    <name evidence="3" type="ORF">EPI10_022600</name>
</gene>
<reference evidence="4" key="1">
    <citation type="journal article" date="2019" name="Plant Biotechnol. J.">
        <title>Genome sequencing of the Australian wild diploid species Gossypium australe highlights disease resistance and delayed gland morphogenesis.</title>
        <authorList>
            <person name="Cai Y."/>
            <person name="Cai X."/>
            <person name="Wang Q."/>
            <person name="Wang P."/>
            <person name="Zhang Y."/>
            <person name="Cai C."/>
            <person name="Xu Y."/>
            <person name="Wang K."/>
            <person name="Zhou Z."/>
            <person name="Wang C."/>
            <person name="Geng S."/>
            <person name="Li B."/>
            <person name="Dong Q."/>
            <person name="Hou Y."/>
            <person name="Wang H."/>
            <person name="Ai P."/>
            <person name="Liu Z."/>
            <person name="Yi F."/>
            <person name="Sun M."/>
            <person name="An G."/>
            <person name="Cheng J."/>
            <person name="Zhang Y."/>
            <person name="Shi Q."/>
            <person name="Xie Y."/>
            <person name="Shi X."/>
            <person name="Chang Y."/>
            <person name="Huang F."/>
            <person name="Chen Y."/>
            <person name="Hong S."/>
            <person name="Mi L."/>
            <person name="Sun Q."/>
            <person name="Zhang L."/>
            <person name="Zhou B."/>
            <person name="Peng R."/>
            <person name="Zhang X."/>
            <person name="Liu F."/>
        </authorList>
    </citation>
    <scope>NUCLEOTIDE SEQUENCE [LARGE SCALE GENOMIC DNA]</scope>
    <source>
        <strain evidence="4">cv. PA1801</strain>
    </source>
</reference>
<organism evidence="3 4">
    <name type="scientific">Gossypium australe</name>
    <dbReference type="NCBI Taxonomy" id="47621"/>
    <lineage>
        <taxon>Eukaryota</taxon>
        <taxon>Viridiplantae</taxon>
        <taxon>Streptophyta</taxon>
        <taxon>Embryophyta</taxon>
        <taxon>Tracheophyta</taxon>
        <taxon>Spermatophyta</taxon>
        <taxon>Magnoliopsida</taxon>
        <taxon>eudicotyledons</taxon>
        <taxon>Gunneridae</taxon>
        <taxon>Pentapetalae</taxon>
        <taxon>rosids</taxon>
        <taxon>malvids</taxon>
        <taxon>Malvales</taxon>
        <taxon>Malvaceae</taxon>
        <taxon>Malvoideae</taxon>
        <taxon>Gossypium</taxon>
    </lineage>
</organism>
<dbReference type="Pfam" id="PF23247">
    <property type="entry name" value="LRR_RPS2"/>
    <property type="match status" value="1"/>
</dbReference>
<evidence type="ECO:0000313" key="4">
    <source>
        <dbReference type="Proteomes" id="UP000325315"/>
    </source>
</evidence>
<dbReference type="Gene3D" id="3.80.10.10">
    <property type="entry name" value="Ribonuclease Inhibitor"/>
    <property type="match status" value="1"/>
</dbReference>
<evidence type="ECO:0000259" key="2">
    <source>
        <dbReference type="Pfam" id="PF23247"/>
    </source>
</evidence>
<sequence length="160" mass="18686">MQILFPKLKDLVLCSIGIERIWLPQAFCSTRNLTKLIIKGCTNLKYVLSDSMVEYLQQLEYLEISECKCIQEIISKENIIEEAFRNMYLICFPRLNTFKLKGLQKLIGFCDEDYNVEFPTLKILEIESCPKLKGFIHISKSKEISIDAVFFNNKIIEEQC</sequence>
<dbReference type="InterPro" id="IPR050905">
    <property type="entry name" value="Plant_NBS-LRR"/>
</dbReference>
<comment type="caution">
    <text evidence="3">The sequence shown here is derived from an EMBL/GenBank/DDBJ whole genome shotgun (WGS) entry which is preliminary data.</text>
</comment>
<dbReference type="SUPFAM" id="SSF52047">
    <property type="entry name" value="RNI-like"/>
    <property type="match status" value="1"/>
</dbReference>
<accession>A0A5B6VSD1</accession>
<dbReference type="OrthoDB" id="996339at2759"/>
<dbReference type="InterPro" id="IPR032675">
    <property type="entry name" value="LRR_dom_sf"/>
</dbReference>
<name>A0A5B6VSD1_9ROSI</name>
<dbReference type="AlphaFoldDB" id="A0A5B6VSD1"/>
<keyword evidence="4" id="KW-1185">Reference proteome</keyword>
<proteinExistence type="predicted"/>
<dbReference type="PANTHER" id="PTHR33463:SF205">
    <property type="entry name" value="DISEASE RESISTANCE PROTEIN RPS2-LIKE"/>
    <property type="match status" value="1"/>
</dbReference>
<keyword evidence="1" id="KW-0611">Plant defense</keyword>
<evidence type="ECO:0000313" key="3">
    <source>
        <dbReference type="EMBL" id="KAA3472091.1"/>
    </source>
</evidence>
<evidence type="ECO:0000256" key="1">
    <source>
        <dbReference type="ARBA" id="ARBA00022821"/>
    </source>
</evidence>
<feature type="domain" description="Disease resistance protein At4g27190-like leucine-rich repeats" evidence="2">
    <location>
        <begin position="12"/>
        <end position="139"/>
    </location>
</feature>
<protein>
    <submittedName>
        <fullName evidence="3">Putative disease resistance protein</fullName>
    </submittedName>
</protein>
<dbReference type="PANTHER" id="PTHR33463">
    <property type="entry name" value="NB-ARC DOMAIN-CONTAINING PROTEIN-RELATED"/>
    <property type="match status" value="1"/>
</dbReference>
<dbReference type="InterPro" id="IPR057135">
    <property type="entry name" value="At4g27190-like_LRR"/>
</dbReference>
<dbReference type="EMBL" id="SMMG02000005">
    <property type="protein sequence ID" value="KAA3472091.1"/>
    <property type="molecule type" value="Genomic_DNA"/>
</dbReference>